<dbReference type="GO" id="GO:0005739">
    <property type="term" value="C:mitochondrion"/>
    <property type="evidence" value="ECO:0007669"/>
    <property type="project" value="UniProtKB-SubCell"/>
</dbReference>
<keyword evidence="8" id="KW-0732">Signal</keyword>
<keyword evidence="8" id="KW-0391">Immunity</keyword>
<proteinExistence type="inferred from homology"/>
<evidence type="ECO:0000256" key="1">
    <source>
        <dbReference type="ARBA" id="ARBA00004173"/>
    </source>
</evidence>
<organism evidence="9 10">
    <name type="scientific">Muraenolepis orangiensis</name>
    <name type="common">Patagonian moray cod</name>
    <dbReference type="NCBI Taxonomy" id="630683"/>
    <lineage>
        <taxon>Eukaryota</taxon>
        <taxon>Metazoa</taxon>
        <taxon>Chordata</taxon>
        <taxon>Craniata</taxon>
        <taxon>Vertebrata</taxon>
        <taxon>Euteleostomi</taxon>
        <taxon>Actinopterygii</taxon>
        <taxon>Neopterygii</taxon>
        <taxon>Teleostei</taxon>
        <taxon>Neoteleostei</taxon>
        <taxon>Acanthomorphata</taxon>
        <taxon>Zeiogadaria</taxon>
        <taxon>Gadariae</taxon>
        <taxon>Gadiformes</taxon>
        <taxon>Muraenolepidoidei</taxon>
        <taxon>Muraenolepididae</taxon>
        <taxon>Muraenolepis</taxon>
    </lineage>
</organism>
<reference evidence="9" key="1">
    <citation type="submission" date="2022-07" db="EMBL/GenBank/DDBJ databases">
        <title>Chromosome-level genome of Muraenolepis orangiensis.</title>
        <authorList>
            <person name="Kim J."/>
        </authorList>
    </citation>
    <scope>NUCLEOTIDE SEQUENCE</scope>
    <source>
        <strain evidence="9">KU_S4_2022</strain>
        <tissue evidence="9">Muscle</tissue>
    </source>
</reference>
<keyword evidence="5" id="KW-0809">Transit peptide</keyword>
<dbReference type="EMBL" id="JANIIK010000048">
    <property type="protein sequence ID" value="KAJ3598902.1"/>
    <property type="molecule type" value="Genomic_DNA"/>
</dbReference>
<comment type="caution">
    <text evidence="9">The sequence shown here is derived from an EMBL/GenBank/DDBJ whole genome shotgun (WGS) entry which is preliminary data.</text>
</comment>
<evidence type="ECO:0000256" key="5">
    <source>
        <dbReference type="ARBA" id="ARBA00022946"/>
    </source>
</evidence>
<protein>
    <recommendedName>
        <fullName evidence="8">Gamma-interferon-inducible lysosomal thiol reductase</fullName>
        <ecNumber evidence="8">1.8.-.-</ecNumber>
    </recommendedName>
    <alternativeName>
        <fullName evidence="8">Gamma-interferon-inducible protein IP-30</fullName>
    </alternativeName>
</protein>
<dbReference type="OrthoDB" id="16535at2759"/>
<dbReference type="PANTHER" id="PTHR13126:SF0">
    <property type="entry name" value="ATP SYNTHASE MITOCHONDRIAL F1 COMPLEX ASSEMBLY FACTOR 1"/>
    <property type="match status" value="1"/>
</dbReference>
<keyword evidence="8" id="KW-0676">Redox-active center</keyword>
<dbReference type="PANTHER" id="PTHR13126">
    <property type="entry name" value="CHAPERONE ATP11"/>
    <property type="match status" value="1"/>
</dbReference>
<keyword evidence="8" id="KW-1015">Disulfide bond</keyword>
<dbReference type="Proteomes" id="UP001148018">
    <property type="component" value="Unassembled WGS sequence"/>
</dbReference>
<dbReference type="Pfam" id="PF06644">
    <property type="entry name" value="ATP11"/>
    <property type="match status" value="1"/>
</dbReference>
<gene>
    <name evidence="9" type="ORF">NHX12_032865</name>
</gene>
<evidence type="ECO:0000256" key="8">
    <source>
        <dbReference type="RuleBase" id="RU369109"/>
    </source>
</evidence>
<evidence type="ECO:0000256" key="6">
    <source>
        <dbReference type="ARBA" id="ARBA00023128"/>
    </source>
</evidence>
<evidence type="ECO:0000256" key="4">
    <source>
        <dbReference type="ARBA" id="ARBA00011615"/>
    </source>
</evidence>
<comment type="similarity">
    <text evidence="3">Belongs to the ATP11 family.</text>
</comment>
<accession>A0A9Q0IFU0</accession>
<comment type="subunit">
    <text evidence="4 8">Dimer; disulfide-linked.</text>
</comment>
<keyword evidence="8" id="KW-0560">Oxidoreductase</keyword>
<dbReference type="GO" id="GO:0002376">
    <property type="term" value="P:immune system process"/>
    <property type="evidence" value="ECO:0007669"/>
    <property type="project" value="UniProtKB-KW"/>
</dbReference>
<evidence type="ECO:0000256" key="2">
    <source>
        <dbReference type="ARBA" id="ARBA00005679"/>
    </source>
</evidence>
<evidence type="ECO:0000256" key="3">
    <source>
        <dbReference type="ARBA" id="ARBA00009116"/>
    </source>
</evidence>
<evidence type="ECO:0000313" key="9">
    <source>
        <dbReference type="EMBL" id="KAJ3598902.1"/>
    </source>
</evidence>
<dbReference type="InterPro" id="IPR004911">
    <property type="entry name" value="Interferon-induced_GILT"/>
</dbReference>
<keyword evidence="8" id="KW-0964">Secreted</keyword>
<comment type="subcellular location">
    <subcellularLocation>
        <location evidence="1">Mitochondrion</location>
    </subcellularLocation>
    <subcellularLocation>
        <location evidence="8">Secreted</location>
    </subcellularLocation>
    <subcellularLocation>
        <location evidence="8">Lysosome</location>
    </subcellularLocation>
</comment>
<keyword evidence="6" id="KW-0496">Mitochondrion</keyword>
<dbReference type="GO" id="GO:0016671">
    <property type="term" value="F:oxidoreductase activity, acting on a sulfur group of donors, disulfide as acceptor"/>
    <property type="evidence" value="ECO:0007669"/>
    <property type="project" value="UniProtKB-UniRule"/>
</dbReference>
<keyword evidence="8" id="KW-0458">Lysosome</keyword>
<dbReference type="GO" id="GO:0033615">
    <property type="term" value="P:mitochondrial proton-transporting ATP synthase complex assembly"/>
    <property type="evidence" value="ECO:0007669"/>
    <property type="project" value="TreeGrafter"/>
</dbReference>
<evidence type="ECO:0000256" key="7">
    <source>
        <dbReference type="ARBA" id="ARBA00023180"/>
    </source>
</evidence>
<comment type="function">
    <text evidence="8">Lysosomal thiol reductase that can reduce protein disulfide bonds. Facilitates the complete unfolding of proteins destined for lysosomal degradation. Plays an important role in antigen processing.</text>
</comment>
<keyword evidence="7 8" id="KW-0325">Glycoprotein</keyword>
<dbReference type="InterPro" id="IPR010591">
    <property type="entry name" value="ATP11"/>
</dbReference>
<dbReference type="Pfam" id="PF03227">
    <property type="entry name" value="GILT"/>
    <property type="match status" value="1"/>
</dbReference>
<dbReference type="AlphaFoldDB" id="A0A9Q0IFU0"/>
<name>A0A9Q0IFU0_9TELE</name>
<dbReference type="GO" id="GO:0005764">
    <property type="term" value="C:lysosome"/>
    <property type="evidence" value="ECO:0007669"/>
    <property type="project" value="UniProtKB-SubCell"/>
</dbReference>
<keyword evidence="10" id="KW-1185">Reference proteome</keyword>
<dbReference type="GO" id="GO:0005576">
    <property type="term" value="C:extracellular region"/>
    <property type="evidence" value="ECO:0007669"/>
    <property type="project" value="UniProtKB-SubCell"/>
</dbReference>
<comment type="similarity">
    <text evidence="2 8">Belongs to the GILT family.</text>
</comment>
<evidence type="ECO:0000313" key="10">
    <source>
        <dbReference type="Proteomes" id="UP001148018"/>
    </source>
</evidence>
<dbReference type="EC" id="1.8.-.-" evidence="8"/>
<sequence length="504" mass="55902">MLDGSGGNMAAALVQMACLYRGRVAVRIPGLFPGLAPGLVPGLAPGLAPVHFRTFSLKKEPELEDNPFYNNYQEKIRRLRSSKPEEFKTLEENRLHKKKEPLGYSTQGEFIKKMEEELEKRDQLAAGGGAAGGFTKDKTLGSILNLDLTQDMTGEDISELWKKFYSTKDTISAVISAETFELLFSRAQSCPTFLFAVPHEEGYEFFLGQWSGQQLHFTSLINAQRLGDHAPSQLILYHYTEVQASKGVVLMTAERDPTFITVHQAQCLANQVQLFYGKQETFRLWCSSLQIAIECQVQKQCMELRATGPAPGRPLLVVTLYYDSLCPGCRVFLTQQLYPTWTLLKDIMTITLVPYTRELQSATSPFSCQHGGAECNTNMMEACILHLAGDASTHIINCMESSGNALHAARPCVEQYWPAGSWAGVEGCVGGGRGLQLIRGHARRTLELDPAHTHLPWITFDGEHSEEMQDKALSSLFHLVCDLYKGGKPPVCTGALVKLDRSLC</sequence>